<sequence length="137" mass="15828">MRKSKKQKQSNALLSIKTGASVILLAQLFGVIFRIMTEYTKHGKISSEKKKMTTNLNIHCEDPVSTKIDHRELHKANISERMHWSNADIYDIHSTYCHTGKKERKSWQYVILGCKKTPQKTSGTYKLWPIDLPCLHS</sequence>
<accession>A0A671SNC6</accession>
<feature type="transmembrane region" description="Helical" evidence="1">
    <location>
        <begin position="12"/>
        <end position="36"/>
    </location>
</feature>
<dbReference type="AlphaFoldDB" id="A0A671SNC6"/>
<proteinExistence type="predicted"/>
<keyword evidence="1" id="KW-0472">Membrane</keyword>
<evidence type="ECO:0000256" key="1">
    <source>
        <dbReference type="SAM" id="Phobius"/>
    </source>
</evidence>
<keyword evidence="1" id="KW-0812">Transmembrane</keyword>
<organism evidence="2 3">
    <name type="scientific">Sinocyclocheilus anshuiensis</name>
    <dbReference type="NCBI Taxonomy" id="1608454"/>
    <lineage>
        <taxon>Eukaryota</taxon>
        <taxon>Metazoa</taxon>
        <taxon>Chordata</taxon>
        <taxon>Craniata</taxon>
        <taxon>Vertebrata</taxon>
        <taxon>Euteleostomi</taxon>
        <taxon>Actinopterygii</taxon>
        <taxon>Neopterygii</taxon>
        <taxon>Teleostei</taxon>
        <taxon>Ostariophysi</taxon>
        <taxon>Cypriniformes</taxon>
        <taxon>Cyprinidae</taxon>
        <taxon>Cyprininae</taxon>
        <taxon>Sinocyclocheilus</taxon>
    </lineage>
</organism>
<dbReference type="Ensembl" id="ENSSANT00000103984.1">
    <property type="protein sequence ID" value="ENSSANP00000097920.1"/>
    <property type="gene ID" value="ENSSANG00000048231.1"/>
</dbReference>
<reference evidence="2" key="2">
    <citation type="submission" date="2025-09" db="UniProtKB">
        <authorList>
            <consortium name="Ensembl"/>
        </authorList>
    </citation>
    <scope>IDENTIFICATION</scope>
</reference>
<evidence type="ECO:0000313" key="2">
    <source>
        <dbReference type="Ensembl" id="ENSSANP00000097920.1"/>
    </source>
</evidence>
<reference evidence="2" key="1">
    <citation type="submission" date="2025-08" db="UniProtKB">
        <authorList>
            <consortium name="Ensembl"/>
        </authorList>
    </citation>
    <scope>IDENTIFICATION</scope>
</reference>
<dbReference type="Proteomes" id="UP000472260">
    <property type="component" value="Unassembled WGS sequence"/>
</dbReference>
<keyword evidence="3" id="KW-1185">Reference proteome</keyword>
<keyword evidence="1" id="KW-1133">Transmembrane helix</keyword>
<protein>
    <submittedName>
        <fullName evidence="2">Uncharacterized protein</fullName>
    </submittedName>
</protein>
<name>A0A671SNC6_9TELE</name>
<evidence type="ECO:0000313" key="3">
    <source>
        <dbReference type="Proteomes" id="UP000472260"/>
    </source>
</evidence>